<name>A0A8H3DPB1_9AGAM</name>
<feature type="transmembrane region" description="Helical" evidence="1">
    <location>
        <begin position="42"/>
        <end position="60"/>
    </location>
</feature>
<accession>A0A8H3DPB1</accession>
<evidence type="ECO:0000256" key="1">
    <source>
        <dbReference type="SAM" id="Phobius"/>
    </source>
</evidence>
<keyword evidence="1" id="KW-1133">Transmembrane helix</keyword>
<dbReference type="AlphaFoldDB" id="A0A8H3DPB1"/>
<comment type="caution">
    <text evidence="2">The sequence shown here is derived from an EMBL/GenBank/DDBJ whole genome shotgun (WGS) entry which is preliminary data.</text>
</comment>
<evidence type="ECO:0000313" key="2">
    <source>
        <dbReference type="EMBL" id="CAE6534621.1"/>
    </source>
</evidence>
<protein>
    <submittedName>
        <fullName evidence="2">Uncharacterized protein</fullName>
    </submittedName>
</protein>
<organism evidence="2 3">
    <name type="scientific">Rhizoctonia solani</name>
    <dbReference type="NCBI Taxonomy" id="456999"/>
    <lineage>
        <taxon>Eukaryota</taxon>
        <taxon>Fungi</taxon>
        <taxon>Dikarya</taxon>
        <taxon>Basidiomycota</taxon>
        <taxon>Agaricomycotina</taxon>
        <taxon>Agaricomycetes</taxon>
        <taxon>Cantharellales</taxon>
        <taxon>Ceratobasidiaceae</taxon>
        <taxon>Rhizoctonia</taxon>
    </lineage>
</organism>
<feature type="transmembrane region" description="Helical" evidence="1">
    <location>
        <begin position="72"/>
        <end position="93"/>
    </location>
</feature>
<reference evidence="2" key="1">
    <citation type="submission" date="2021-01" db="EMBL/GenBank/DDBJ databases">
        <authorList>
            <person name="Kaushik A."/>
        </authorList>
    </citation>
    <scope>NUCLEOTIDE SEQUENCE</scope>
    <source>
        <strain evidence="2">AG6-10EEA</strain>
    </source>
</reference>
<dbReference type="EMBL" id="CAJMXA010004103">
    <property type="protein sequence ID" value="CAE6534621.1"/>
    <property type="molecule type" value="Genomic_DNA"/>
</dbReference>
<keyword evidence="1" id="KW-0812">Transmembrane</keyword>
<dbReference type="Proteomes" id="UP000663853">
    <property type="component" value="Unassembled WGS sequence"/>
</dbReference>
<proteinExistence type="predicted"/>
<evidence type="ECO:0000313" key="3">
    <source>
        <dbReference type="Proteomes" id="UP000663853"/>
    </source>
</evidence>
<sequence length="138" mass="15657">MANSTWQLDDYNALQASQPGESTHIGQIINELLKSSMDSSRYFMALAGSILISLAFINIAQSKLQDRWQWGIVISRFAMGLALVFLLLLNLGHQFAWEATKLEAGVFRWVKSFWPLPTVAIAYTVEFFTEVVRIICLR</sequence>
<feature type="transmembrane region" description="Helical" evidence="1">
    <location>
        <begin position="113"/>
        <end position="136"/>
    </location>
</feature>
<keyword evidence="1" id="KW-0472">Membrane</keyword>
<gene>
    <name evidence="2" type="ORF">RDB_LOCUS175322</name>
</gene>